<dbReference type="PANTHER" id="PTHR11505">
    <property type="entry name" value="L1 TRANSPOSABLE ELEMENT-RELATED"/>
    <property type="match status" value="1"/>
</dbReference>
<keyword evidence="1" id="KW-0175">Coiled coil</keyword>
<dbReference type="InterPro" id="IPR042566">
    <property type="entry name" value="L1_C"/>
</dbReference>
<protein>
    <recommendedName>
        <fullName evidence="5">L1 transposable element RRM domain-containing protein</fullName>
    </recommendedName>
</protein>
<feature type="region of interest" description="Disordered" evidence="2">
    <location>
        <begin position="1"/>
        <end position="60"/>
    </location>
</feature>
<evidence type="ECO:0000256" key="1">
    <source>
        <dbReference type="SAM" id="Coils"/>
    </source>
</evidence>
<organism evidence="3 4">
    <name type="scientific">Xenopus laevis</name>
    <name type="common">African clawed frog</name>
    <dbReference type="NCBI Taxonomy" id="8355"/>
    <lineage>
        <taxon>Eukaryota</taxon>
        <taxon>Metazoa</taxon>
        <taxon>Chordata</taxon>
        <taxon>Craniata</taxon>
        <taxon>Vertebrata</taxon>
        <taxon>Euteleostomi</taxon>
        <taxon>Amphibia</taxon>
        <taxon>Batrachia</taxon>
        <taxon>Anura</taxon>
        <taxon>Pipoidea</taxon>
        <taxon>Pipidae</taxon>
        <taxon>Xenopodinae</taxon>
        <taxon>Xenopus</taxon>
        <taxon>Xenopus</taxon>
    </lineage>
</organism>
<name>A0A974DSQ8_XENLA</name>
<dbReference type="EMBL" id="CM004467">
    <property type="protein sequence ID" value="OCT97298.1"/>
    <property type="molecule type" value="Genomic_DNA"/>
</dbReference>
<accession>A0A974DSQ8</accession>
<reference evidence="4" key="1">
    <citation type="journal article" date="2016" name="Nature">
        <title>Genome evolution in the allotetraploid frog Xenopus laevis.</title>
        <authorList>
            <person name="Session A.M."/>
            <person name="Uno Y."/>
            <person name="Kwon T."/>
            <person name="Chapman J.A."/>
            <person name="Toyoda A."/>
            <person name="Takahashi S."/>
            <person name="Fukui A."/>
            <person name="Hikosaka A."/>
            <person name="Suzuki A."/>
            <person name="Kondo M."/>
            <person name="van Heeringen S.J."/>
            <person name="Quigley I."/>
            <person name="Heinz S."/>
            <person name="Ogino H."/>
            <person name="Ochi H."/>
            <person name="Hellsten U."/>
            <person name="Lyons J.B."/>
            <person name="Simakov O."/>
            <person name="Putnam N."/>
            <person name="Stites J."/>
            <person name="Kuroki Y."/>
            <person name="Tanaka T."/>
            <person name="Michiue T."/>
            <person name="Watanabe M."/>
            <person name="Bogdanovic O."/>
            <person name="Lister R."/>
            <person name="Georgiou G."/>
            <person name="Paranjpe S.S."/>
            <person name="van Kruijsbergen I."/>
            <person name="Shu S."/>
            <person name="Carlson J."/>
            <person name="Kinoshita T."/>
            <person name="Ohta Y."/>
            <person name="Mawaribuchi S."/>
            <person name="Jenkins J."/>
            <person name="Grimwood J."/>
            <person name="Schmutz J."/>
            <person name="Mitros T."/>
            <person name="Mozaffari S.V."/>
            <person name="Suzuki Y."/>
            <person name="Haramoto Y."/>
            <person name="Yamamoto T.S."/>
            <person name="Takagi C."/>
            <person name="Heald R."/>
            <person name="Miller K."/>
            <person name="Haudenschild C."/>
            <person name="Kitzman J."/>
            <person name="Nakayama T."/>
            <person name="Izutsu Y."/>
            <person name="Robert J."/>
            <person name="Fortriede J."/>
            <person name="Burns K."/>
            <person name="Lotay V."/>
            <person name="Karimi K."/>
            <person name="Yasuoka Y."/>
            <person name="Dichmann D.S."/>
            <person name="Flajnik M.F."/>
            <person name="Houston D.W."/>
            <person name="Shendure J."/>
            <person name="DuPasquier L."/>
            <person name="Vize P.D."/>
            <person name="Zorn A.M."/>
            <person name="Ito M."/>
            <person name="Marcotte E.M."/>
            <person name="Wallingford J.B."/>
            <person name="Ito Y."/>
            <person name="Asashima M."/>
            <person name="Ueno N."/>
            <person name="Matsuda Y."/>
            <person name="Veenstra G.J."/>
            <person name="Fujiyama A."/>
            <person name="Harland R.M."/>
            <person name="Taira M."/>
            <person name="Rokhsar D.S."/>
        </authorList>
    </citation>
    <scope>NUCLEOTIDE SEQUENCE [LARGE SCALE GENOMIC DNA]</scope>
    <source>
        <strain evidence="4">J</strain>
    </source>
</reference>
<evidence type="ECO:0008006" key="5">
    <source>
        <dbReference type="Google" id="ProtNLM"/>
    </source>
</evidence>
<evidence type="ECO:0000256" key="2">
    <source>
        <dbReference type="SAM" id="MobiDB-lite"/>
    </source>
</evidence>
<evidence type="ECO:0000313" key="4">
    <source>
        <dbReference type="Proteomes" id="UP000694892"/>
    </source>
</evidence>
<feature type="compositionally biased region" description="Basic and acidic residues" evidence="2">
    <location>
        <begin position="21"/>
        <end position="40"/>
    </location>
</feature>
<gene>
    <name evidence="3" type="ORF">XELAEV_18009524mg</name>
</gene>
<dbReference type="Proteomes" id="UP000694892">
    <property type="component" value="Chromosome 1S"/>
</dbReference>
<dbReference type="AlphaFoldDB" id="A0A974DSQ8"/>
<dbReference type="Gene3D" id="3.30.250.20">
    <property type="entry name" value="L1 transposable element, C-terminal domain"/>
    <property type="match status" value="1"/>
</dbReference>
<dbReference type="InterPro" id="IPR004244">
    <property type="entry name" value="Transposase_22"/>
</dbReference>
<evidence type="ECO:0000313" key="3">
    <source>
        <dbReference type="EMBL" id="OCT97298.1"/>
    </source>
</evidence>
<proteinExistence type="predicted"/>
<feature type="coiled-coil region" evidence="1">
    <location>
        <begin position="129"/>
        <end position="163"/>
    </location>
</feature>
<sequence>MRRNQKAPPVSNTPKTSAAKRNRDIEEFFERPNEEAERSGDSNLADDEDQRSANDIPNLASDTPALRTLLADLPNKADLAQLLQDIQSSIKQEVTGLQTELAKMAGKLTALETAQSGLLDKTDHLSARATNQERQIYMLKRATEDLENRNRRCNIRIRGLSEKADLPEARHSVEGLFRQLLGLGAEEPIPIERFHRVMFGRQGKPRDLLCCLHPREAGDLTIGGDKIELYQDLAHSMIIQRRFLKEIVEALRSQKVVYRWAFPFALAARHYGTWLYLREPSDASRFCSALDIATPDLSAWAHYVYGQEDFEPDG</sequence>